<dbReference type="AlphaFoldDB" id="A0A919F466"/>
<gene>
    <name evidence="1" type="ORF">GCM10018980_77600</name>
</gene>
<organism evidence="1 2">
    <name type="scientific">Streptomyces capoamus</name>
    <dbReference type="NCBI Taxonomy" id="68183"/>
    <lineage>
        <taxon>Bacteria</taxon>
        <taxon>Bacillati</taxon>
        <taxon>Actinomycetota</taxon>
        <taxon>Actinomycetes</taxon>
        <taxon>Kitasatosporales</taxon>
        <taxon>Streptomycetaceae</taxon>
        <taxon>Streptomyces</taxon>
    </lineage>
</organism>
<dbReference type="Proteomes" id="UP000619355">
    <property type="component" value="Unassembled WGS sequence"/>
</dbReference>
<name>A0A919F466_9ACTN</name>
<keyword evidence="2" id="KW-1185">Reference proteome</keyword>
<evidence type="ECO:0000313" key="2">
    <source>
        <dbReference type="Proteomes" id="UP000619355"/>
    </source>
</evidence>
<comment type="caution">
    <text evidence="1">The sequence shown here is derived from an EMBL/GenBank/DDBJ whole genome shotgun (WGS) entry which is preliminary data.</text>
</comment>
<proteinExistence type="predicted"/>
<dbReference type="EMBL" id="BNBF01000129">
    <property type="protein sequence ID" value="GHG79815.1"/>
    <property type="molecule type" value="Genomic_DNA"/>
</dbReference>
<accession>A0A919F466</accession>
<evidence type="ECO:0000313" key="1">
    <source>
        <dbReference type="EMBL" id="GHG79815.1"/>
    </source>
</evidence>
<sequence>MEADYVNEDNEKLFHFLVEILGGSRKKIAKKIIPKVDTKRNV</sequence>
<reference evidence="2" key="1">
    <citation type="journal article" date="2019" name="Int. J. Syst. Evol. Microbiol.">
        <title>The Global Catalogue of Microorganisms (GCM) 10K type strain sequencing project: providing services to taxonomists for standard genome sequencing and annotation.</title>
        <authorList>
            <consortium name="The Broad Institute Genomics Platform"/>
            <consortium name="The Broad Institute Genome Sequencing Center for Infectious Disease"/>
            <person name="Wu L."/>
            <person name="Ma J."/>
        </authorList>
    </citation>
    <scope>NUCLEOTIDE SEQUENCE [LARGE SCALE GENOMIC DNA]</scope>
    <source>
        <strain evidence="2">JCM 4253</strain>
    </source>
</reference>
<protein>
    <submittedName>
        <fullName evidence="1">Uncharacterized protein</fullName>
    </submittedName>
</protein>